<feature type="compositionally biased region" description="Basic and acidic residues" evidence="1">
    <location>
        <begin position="86"/>
        <end position="104"/>
    </location>
</feature>
<feature type="region of interest" description="Disordered" evidence="1">
    <location>
        <begin position="75"/>
        <end position="106"/>
    </location>
</feature>
<evidence type="ECO:0000313" key="2">
    <source>
        <dbReference type="EMBL" id="KAK7501156.1"/>
    </source>
</evidence>
<keyword evidence="3" id="KW-1185">Reference proteome</keyword>
<dbReference type="Proteomes" id="UP001519460">
    <property type="component" value="Unassembled WGS sequence"/>
</dbReference>
<organism evidence="2 3">
    <name type="scientific">Batillaria attramentaria</name>
    <dbReference type="NCBI Taxonomy" id="370345"/>
    <lineage>
        <taxon>Eukaryota</taxon>
        <taxon>Metazoa</taxon>
        <taxon>Spiralia</taxon>
        <taxon>Lophotrochozoa</taxon>
        <taxon>Mollusca</taxon>
        <taxon>Gastropoda</taxon>
        <taxon>Caenogastropoda</taxon>
        <taxon>Sorbeoconcha</taxon>
        <taxon>Cerithioidea</taxon>
        <taxon>Batillariidae</taxon>
        <taxon>Batillaria</taxon>
    </lineage>
</organism>
<comment type="caution">
    <text evidence="2">The sequence shown here is derived from an EMBL/GenBank/DDBJ whole genome shotgun (WGS) entry which is preliminary data.</text>
</comment>
<name>A0ABD0LPJ0_9CAEN</name>
<gene>
    <name evidence="2" type="ORF">BaRGS_00007641</name>
</gene>
<proteinExistence type="predicted"/>
<evidence type="ECO:0000313" key="3">
    <source>
        <dbReference type="Proteomes" id="UP001519460"/>
    </source>
</evidence>
<dbReference type="AlphaFoldDB" id="A0ABD0LPJ0"/>
<evidence type="ECO:0000256" key="1">
    <source>
        <dbReference type="SAM" id="MobiDB-lite"/>
    </source>
</evidence>
<reference evidence="2 3" key="1">
    <citation type="journal article" date="2023" name="Sci. Data">
        <title>Genome assembly of the Korean intertidal mud-creeper Batillaria attramentaria.</title>
        <authorList>
            <person name="Patra A.K."/>
            <person name="Ho P.T."/>
            <person name="Jun S."/>
            <person name="Lee S.J."/>
            <person name="Kim Y."/>
            <person name="Won Y.J."/>
        </authorList>
    </citation>
    <scope>NUCLEOTIDE SEQUENCE [LARGE SCALE GENOMIC DNA]</scope>
    <source>
        <strain evidence="2">Wonlab-2016</strain>
    </source>
</reference>
<accession>A0ABD0LPJ0</accession>
<sequence>MSVPRDAVGTEGTPVTLLRLRQTAYFPASMPSCSVKPLSRLSLLSCHPVGSIADRRPEMLHVRYSNRRLHSIRMRSAAKNSSGRYPKSDDVTEGAAERLGKQPGDHAAACSCRSRTSIVHQPRAFAIFGSDFKTPLD</sequence>
<protein>
    <submittedName>
        <fullName evidence="2">Uncharacterized protein</fullName>
    </submittedName>
</protein>
<dbReference type="EMBL" id="JACVVK020000033">
    <property type="protein sequence ID" value="KAK7501156.1"/>
    <property type="molecule type" value="Genomic_DNA"/>
</dbReference>